<reference evidence="1 2" key="1">
    <citation type="submission" date="2019-12" db="EMBL/GenBank/DDBJ databases">
        <title>Spirosoma sp. HMF4905 genome sequencing and assembly.</title>
        <authorList>
            <person name="Kang H."/>
            <person name="Cha I."/>
            <person name="Kim H."/>
            <person name="Joh K."/>
        </authorList>
    </citation>
    <scope>NUCLEOTIDE SEQUENCE [LARGE SCALE GENOMIC DNA]</scope>
    <source>
        <strain evidence="1 2">HMF4905</strain>
    </source>
</reference>
<name>A0A7K1SMI0_9BACT</name>
<dbReference type="RefSeq" id="WP_157589813.1">
    <property type="nucleotide sequence ID" value="NZ_WPIN01000019.1"/>
</dbReference>
<evidence type="ECO:0008006" key="3">
    <source>
        <dbReference type="Google" id="ProtNLM"/>
    </source>
</evidence>
<dbReference type="Proteomes" id="UP000436006">
    <property type="component" value="Unassembled WGS sequence"/>
</dbReference>
<dbReference type="AlphaFoldDB" id="A0A7K1SMI0"/>
<proteinExistence type="predicted"/>
<organism evidence="1 2">
    <name type="scientific">Spirosoma arboris</name>
    <dbReference type="NCBI Taxonomy" id="2682092"/>
    <lineage>
        <taxon>Bacteria</taxon>
        <taxon>Pseudomonadati</taxon>
        <taxon>Bacteroidota</taxon>
        <taxon>Cytophagia</taxon>
        <taxon>Cytophagales</taxon>
        <taxon>Cytophagaceae</taxon>
        <taxon>Spirosoma</taxon>
    </lineage>
</organism>
<dbReference type="EMBL" id="WPIN01000019">
    <property type="protein sequence ID" value="MVM35001.1"/>
    <property type="molecule type" value="Genomic_DNA"/>
</dbReference>
<gene>
    <name evidence="1" type="ORF">GO755_33545</name>
</gene>
<accession>A0A7K1SMI0</accession>
<comment type="caution">
    <text evidence="1">The sequence shown here is derived from an EMBL/GenBank/DDBJ whole genome shotgun (WGS) entry which is preliminary data.</text>
</comment>
<evidence type="ECO:0000313" key="2">
    <source>
        <dbReference type="Proteomes" id="UP000436006"/>
    </source>
</evidence>
<keyword evidence="2" id="KW-1185">Reference proteome</keyword>
<sequence>MALYKYRACFMTDIAKRAGYNDVTLFQCCLTPDDWIEMIKLGWVPYRKKMNPPVVQYLMDKFVPGYDH</sequence>
<evidence type="ECO:0000313" key="1">
    <source>
        <dbReference type="EMBL" id="MVM35001.1"/>
    </source>
</evidence>
<protein>
    <recommendedName>
        <fullName evidence="3">DUF4248 domain-containing protein</fullName>
    </recommendedName>
</protein>